<name>A0A835IR40_9MAGN</name>
<proteinExistence type="predicted"/>
<dbReference type="Proteomes" id="UP000631114">
    <property type="component" value="Unassembled WGS sequence"/>
</dbReference>
<keyword evidence="2" id="KW-1185">Reference proteome</keyword>
<protein>
    <submittedName>
        <fullName evidence="1">Uncharacterized protein</fullName>
    </submittedName>
</protein>
<gene>
    <name evidence="1" type="ORF">IFM89_031138</name>
</gene>
<dbReference type="AlphaFoldDB" id="A0A835IR40"/>
<feature type="non-terminal residue" evidence="1">
    <location>
        <position position="1"/>
    </location>
</feature>
<dbReference type="EMBL" id="JADFTS010000002">
    <property type="protein sequence ID" value="KAF9622335.1"/>
    <property type="molecule type" value="Genomic_DNA"/>
</dbReference>
<sequence>MLALGLISEEEVVEAIEKATTEKKVPHASS</sequence>
<reference evidence="1 2" key="1">
    <citation type="submission" date="2020-10" db="EMBL/GenBank/DDBJ databases">
        <title>The Coptis chinensis genome and diversification of protoberbering-type alkaloids.</title>
        <authorList>
            <person name="Wang B."/>
            <person name="Shu S."/>
            <person name="Song C."/>
            <person name="Liu Y."/>
        </authorList>
    </citation>
    <scope>NUCLEOTIDE SEQUENCE [LARGE SCALE GENOMIC DNA]</scope>
    <source>
        <strain evidence="1">HL-2020</strain>
        <tissue evidence="1">Leaf</tissue>
    </source>
</reference>
<evidence type="ECO:0000313" key="2">
    <source>
        <dbReference type="Proteomes" id="UP000631114"/>
    </source>
</evidence>
<accession>A0A835IR40</accession>
<evidence type="ECO:0000313" key="1">
    <source>
        <dbReference type="EMBL" id="KAF9622335.1"/>
    </source>
</evidence>
<comment type="caution">
    <text evidence="1">The sequence shown here is derived from an EMBL/GenBank/DDBJ whole genome shotgun (WGS) entry which is preliminary data.</text>
</comment>
<organism evidence="1 2">
    <name type="scientific">Coptis chinensis</name>
    <dbReference type="NCBI Taxonomy" id="261450"/>
    <lineage>
        <taxon>Eukaryota</taxon>
        <taxon>Viridiplantae</taxon>
        <taxon>Streptophyta</taxon>
        <taxon>Embryophyta</taxon>
        <taxon>Tracheophyta</taxon>
        <taxon>Spermatophyta</taxon>
        <taxon>Magnoliopsida</taxon>
        <taxon>Ranunculales</taxon>
        <taxon>Ranunculaceae</taxon>
        <taxon>Coptidoideae</taxon>
        <taxon>Coptis</taxon>
    </lineage>
</organism>